<proteinExistence type="predicted"/>
<dbReference type="Proteomes" id="UP000331127">
    <property type="component" value="Unassembled WGS sequence"/>
</dbReference>
<reference evidence="1 2" key="1">
    <citation type="submission" date="2019-10" db="EMBL/GenBank/DDBJ databases">
        <title>Whole genome shotgun sequence of Acrocarpospora macrocephala NBRC 16266.</title>
        <authorList>
            <person name="Ichikawa N."/>
            <person name="Kimura A."/>
            <person name="Kitahashi Y."/>
            <person name="Komaki H."/>
            <person name="Oguchi A."/>
        </authorList>
    </citation>
    <scope>NUCLEOTIDE SEQUENCE [LARGE SCALE GENOMIC DNA]</scope>
    <source>
        <strain evidence="1 2">NBRC 16266</strain>
    </source>
</reference>
<name>A0A5M3WHR9_9ACTN</name>
<protein>
    <submittedName>
        <fullName evidence="1">Uncharacterized protein</fullName>
    </submittedName>
</protein>
<gene>
    <name evidence="1" type="ORF">Amac_022710</name>
</gene>
<evidence type="ECO:0000313" key="2">
    <source>
        <dbReference type="Proteomes" id="UP000331127"/>
    </source>
</evidence>
<evidence type="ECO:0000313" key="1">
    <source>
        <dbReference type="EMBL" id="GES08675.1"/>
    </source>
</evidence>
<sequence>MTVTATGYLVSGSTSASTATVAKPYPTAVSGTAKGVTRTRLFSRGGGDPPLRLARRPRLPVAVLVAMAWRAPRLSVDADVKGGWS</sequence>
<accession>A0A5M3WHR9</accession>
<keyword evidence="2" id="KW-1185">Reference proteome</keyword>
<organism evidence="1 2">
    <name type="scientific">Acrocarpospora macrocephala</name>
    <dbReference type="NCBI Taxonomy" id="150177"/>
    <lineage>
        <taxon>Bacteria</taxon>
        <taxon>Bacillati</taxon>
        <taxon>Actinomycetota</taxon>
        <taxon>Actinomycetes</taxon>
        <taxon>Streptosporangiales</taxon>
        <taxon>Streptosporangiaceae</taxon>
        <taxon>Acrocarpospora</taxon>
    </lineage>
</organism>
<dbReference type="EMBL" id="BLAE01000011">
    <property type="protein sequence ID" value="GES08675.1"/>
    <property type="molecule type" value="Genomic_DNA"/>
</dbReference>
<dbReference type="AlphaFoldDB" id="A0A5M3WHR9"/>
<comment type="caution">
    <text evidence="1">The sequence shown here is derived from an EMBL/GenBank/DDBJ whole genome shotgun (WGS) entry which is preliminary data.</text>
</comment>